<evidence type="ECO:0000256" key="2">
    <source>
        <dbReference type="ARBA" id="ARBA00005289"/>
    </source>
</evidence>
<dbReference type="GO" id="GO:0000287">
    <property type="term" value="F:magnesium ion binding"/>
    <property type="evidence" value="ECO:0007669"/>
    <property type="project" value="UniProtKB-UniRule"/>
</dbReference>
<dbReference type="GO" id="GO:0046854">
    <property type="term" value="P:phosphatidylinositol phosphate biosynthetic process"/>
    <property type="evidence" value="ECO:0007669"/>
    <property type="project" value="InterPro"/>
</dbReference>
<feature type="binding site" evidence="9">
    <location>
        <position position="89"/>
    </location>
    <ligand>
        <name>Mg(2+)</name>
        <dbReference type="ChEBI" id="CHEBI:18420"/>
        <label>1</label>
    </ligand>
</feature>
<organism evidence="11 12">
    <name type="scientific">Stagnimonas aquatica</name>
    <dbReference type="NCBI Taxonomy" id="2689987"/>
    <lineage>
        <taxon>Bacteria</taxon>
        <taxon>Pseudomonadati</taxon>
        <taxon>Pseudomonadota</taxon>
        <taxon>Gammaproteobacteria</taxon>
        <taxon>Nevskiales</taxon>
        <taxon>Nevskiaceae</taxon>
        <taxon>Stagnimonas</taxon>
    </lineage>
</organism>
<dbReference type="InterPro" id="IPR000760">
    <property type="entry name" value="Inositol_monophosphatase-like"/>
</dbReference>
<feature type="binding site" evidence="10">
    <location>
        <position position="87"/>
    </location>
    <ligand>
        <name>Mg(2+)</name>
        <dbReference type="ChEBI" id="CHEBI:18420"/>
        <label>1</label>
        <note>catalytic</note>
    </ligand>
</feature>
<comment type="subcellular location">
    <subcellularLocation>
        <location evidence="9">Cell inner membrane</location>
        <topology evidence="9">Peripheral membrane protein</topology>
        <orientation evidence="9">Cytoplasmic side</orientation>
    </subcellularLocation>
</comment>
<dbReference type="CDD" id="cd01638">
    <property type="entry name" value="CysQ"/>
    <property type="match status" value="1"/>
</dbReference>
<keyword evidence="5 9" id="KW-0479">Metal-binding</keyword>
<feature type="binding site" evidence="9 10">
    <location>
        <position position="90"/>
    </location>
    <ligand>
        <name>Mg(2+)</name>
        <dbReference type="ChEBI" id="CHEBI:18420"/>
        <label>2</label>
    </ligand>
</feature>
<feature type="binding site" evidence="9">
    <location>
        <position position="67"/>
    </location>
    <ligand>
        <name>Mg(2+)</name>
        <dbReference type="ChEBI" id="CHEBI:18420"/>
        <label>1</label>
    </ligand>
</feature>
<dbReference type="PANTHER" id="PTHR43028">
    <property type="entry name" value="3'(2'),5'-BISPHOSPHATE NUCLEOTIDASE 1"/>
    <property type="match status" value="1"/>
</dbReference>
<evidence type="ECO:0000256" key="3">
    <source>
        <dbReference type="ARBA" id="ARBA00022475"/>
    </source>
</evidence>
<keyword evidence="12" id="KW-1185">Reference proteome</keyword>
<feature type="binding site" evidence="9">
    <location>
        <position position="87"/>
    </location>
    <ligand>
        <name>Mg(2+)</name>
        <dbReference type="ChEBI" id="CHEBI:18420"/>
        <label>1</label>
    </ligand>
</feature>
<dbReference type="NCBIfam" id="TIGR01331">
    <property type="entry name" value="bisphos_cysQ"/>
    <property type="match status" value="1"/>
</dbReference>
<dbReference type="InterPro" id="IPR006240">
    <property type="entry name" value="CysQ"/>
</dbReference>
<dbReference type="Proteomes" id="UP000282106">
    <property type="component" value="Unassembled WGS sequence"/>
</dbReference>
<dbReference type="PRINTS" id="PR00377">
    <property type="entry name" value="IMPHPHTASES"/>
</dbReference>
<evidence type="ECO:0000313" key="12">
    <source>
        <dbReference type="Proteomes" id="UP000282106"/>
    </source>
</evidence>
<dbReference type="InterPro" id="IPR050725">
    <property type="entry name" value="CysQ/Inositol_MonoPase"/>
</dbReference>
<keyword evidence="4 9" id="KW-0997">Cell inner membrane</keyword>
<dbReference type="Pfam" id="PF00459">
    <property type="entry name" value="Inositol_P"/>
    <property type="match status" value="1"/>
</dbReference>
<dbReference type="InParanoid" id="A0A3N0VKE0"/>
<feature type="binding site" evidence="9">
    <location>
        <position position="211"/>
    </location>
    <ligand>
        <name>substrate</name>
    </ligand>
</feature>
<feature type="binding site" evidence="9">
    <location>
        <begin position="89"/>
        <end position="92"/>
    </location>
    <ligand>
        <name>substrate</name>
    </ligand>
</feature>
<name>A0A3N0VKE0_9GAMM</name>
<evidence type="ECO:0000256" key="4">
    <source>
        <dbReference type="ARBA" id="ARBA00022519"/>
    </source>
</evidence>
<feature type="binding site" evidence="9">
    <location>
        <position position="211"/>
    </location>
    <ligand>
        <name>Mg(2+)</name>
        <dbReference type="ChEBI" id="CHEBI:18420"/>
        <label>2</label>
    </ligand>
</feature>
<sequence length="263" mass="28476">MNTHDLLDAVTRIALDAGREISRIYQSDFAVQSKGDDSPLTEADLAAQRCIAAGLAALTPEVPLISEESPLPPHAERQRWPCYWLIDPLDGTREFIKRNGEFTVNIALIEAGQPVLGVVHAPALDVTYSAARGLGSYKGLCSERLALKTRPFPARPVFLVSRSHRDPRLDTFLARAPAHDADGVGSSLKFCRVAEGIADLYPRLGPTSEWDTAAAQCVLEVAGGAVLRLPDLQPLGYNGKDSILNPEFIAVGDRSVDWRALLG</sequence>
<comment type="catalytic activity">
    <reaction evidence="1 9">
        <text>adenosine 3',5'-bisphosphate + H2O = AMP + phosphate</text>
        <dbReference type="Rhea" id="RHEA:10040"/>
        <dbReference type="ChEBI" id="CHEBI:15377"/>
        <dbReference type="ChEBI" id="CHEBI:43474"/>
        <dbReference type="ChEBI" id="CHEBI:58343"/>
        <dbReference type="ChEBI" id="CHEBI:456215"/>
        <dbReference type="EC" id="3.1.3.7"/>
    </reaction>
</comment>
<gene>
    <name evidence="9 11" type="primary">cysQ</name>
    <name evidence="11" type="ORF">ED208_01540</name>
</gene>
<dbReference type="InterPro" id="IPR020583">
    <property type="entry name" value="Inositol_monoP_metal-BS"/>
</dbReference>
<dbReference type="PROSITE" id="PS00629">
    <property type="entry name" value="IMP_1"/>
    <property type="match status" value="1"/>
</dbReference>
<keyword evidence="8 9" id="KW-0472">Membrane</keyword>
<evidence type="ECO:0000256" key="8">
    <source>
        <dbReference type="ARBA" id="ARBA00023136"/>
    </source>
</evidence>
<dbReference type="PANTHER" id="PTHR43028:SF5">
    <property type="entry name" value="3'(2'),5'-BISPHOSPHATE NUCLEOTIDASE 1"/>
    <property type="match status" value="1"/>
</dbReference>
<dbReference type="InterPro" id="IPR020550">
    <property type="entry name" value="Inositol_monophosphatase_CS"/>
</dbReference>
<comment type="similarity">
    <text evidence="2 9">Belongs to the inositol monophosphatase superfamily. CysQ family.</text>
</comment>
<evidence type="ECO:0000256" key="1">
    <source>
        <dbReference type="ARBA" id="ARBA00001625"/>
    </source>
</evidence>
<evidence type="ECO:0000313" key="11">
    <source>
        <dbReference type="EMBL" id="ROH93236.1"/>
    </source>
</evidence>
<comment type="function">
    <text evidence="9">Converts adenosine-3',5'-bisphosphate (PAP) to AMP.</text>
</comment>
<protein>
    <recommendedName>
        <fullName evidence="9">3'(2'),5'-bisphosphate nucleotidase CysQ</fullName>
        <ecNumber evidence="9">3.1.3.7</ecNumber>
    </recommendedName>
    <alternativeName>
        <fullName evidence="9">3'(2'),5-bisphosphonucleoside 3'(2')-phosphohydrolase</fullName>
    </alternativeName>
    <alternativeName>
        <fullName evidence="9">3'-phosphoadenosine 5'-phosphate phosphatase</fullName>
        <shortName evidence="9">PAP phosphatase</shortName>
    </alternativeName>
</protein>
<dbReference type="RefSeq" id="WP_123210090.1">
    <property type="nucleotide sequence ID" value="NZ_RJVO01000001.1"/>
</dbReference>
<dbReference type="GO" id="GO:0050427">
    <property type="term" value="P:3'-phosphoadenosine 5'-phosphosulfate metabolic process"/>
    <property type="evidence" value="ECO:0007669"/>
    <property type="project" value="TreeGrafter"/>
</dbReference>
<keyword evidence="7 9" id="KW-0460">Magnesium</keyword>
<dbReference type="GO" id="GO:0005886">
    <property type="term" value="C:plasma membrane"/>
    <property type="evidence" value="ECO:0007669"/>
    <property type="project" value="UniProtKB-SubCell"/>
</dbReference>
<feature type="binding site" evidence="10">
    <location>
        <position position="211"/>
    </location>
    <ligand>
        <name>Mg(2+)</name>
        <dbReference type="ChEBI" id="CHEBI:18420"/>
        <label>1</label>
        <note>catalytic</note>
    </ligand>
</feature>
<comment type="caution">
    <text evidence="11">The sequence shown here is derived from an EMBL/GenBank/DDBJ whole genome shotgun (WGS) entry which is preliminary data.</text>
</comment>
<feature type="binding site" evidence="9">
    <location>
        <position position="87"/>
    </location>
    <ligand>
        <name>Mg(2+)</name>
        <dbReference type="ChEBI" id="CHEBI:18420"/>
        <label>2</label>
    </ligand>
</feature>
<evidence type="ECO:0000256" key="10">
    <source>
        <dbReference type="PIRSR" id="PIRSR600760-2"/>
    </source>
</evidence>
<evidence type="ECO:0000256" key="6">
    <source>
        <dbReference type="ARBA" id="ARBA00022801"/>
    </source>
</evidence>
<dbReference type="SUPFAM" id="SSF56655">
    <property type="entry name" value="Carbohydrate phosphatase"/>
    <property type="match status" value="1"/>
</dbReference>
<dbReference type="GO" id="GO:0000103">
    <property type="term" value="P:sulfate assimilation"/>
    <property type="evidence" value="ECO:0007669"/>
    <property type="project" value="TreeGrafter"/>
</dbReference>
<feature type="binding site" evidence="10">
    <location>
        <position position="67"/>
    </location>
    <ligand>
        <name>Mg(2+)</name>
        <dbReference type="ChEBI" id="CHEBI:18420"/>
        <label>1</label>
        <note>catalytic</note>
    </ligand>
</feature>
<reference evidence="11 12" key="1">
    <citation type="submission" date="2018-10" db="EMBL/GenBank/DDBJ databases">
        <authorList>
            <person name="Chen W.-M."/>
        </authorList>
    </citation>
    <scope>NUCLEOTIDE SEQUENCE [LARGE SCALE GENOMIC DNA]</scope>
    <source>
        <strain evidence="11 12">THS-13</strain>
    </source>
</reference>
<keyword evidence="6 9" id="KW-0378">Hydrolase</keyword>
<dbReference type="FunCoup" id="A0A3N0VKE0">
    <property type="interactions" value="169"/>
</dbReference>
<feature type="binding site" evidence="9">
    <location>
        <position position="67"/>
    </location>
    <ligand>
        <name>substrate</name>
    </ligand>
</feature>
<dbReference type="EC" id="3.1.3.7" evidence="9"/>
<feature type="binding site" evidence="10">
    <location>
        <position position="89"/>
    </location>
    <ligand>
        <name>Mg(2+)</name>
        <dbReference type="ChEBI" id="CHEBI:18420"/>
        <label>1</label>
        <note>catalytic</note>
    </ligand>
</feature>
<dbReference type="PROSITE" id="PS00630">
    <property type="entry name" value="IMP_2"/>
    <property type="match status" value="1"/>
</dbReference>
<evidence type="ECO:0000256" key="9">
    <source>
        <dbReference type="HAMAP-Rule" id="MF_02095"/>
    </source>
</evidence>
<comment type="cofactor">
    <cofactor evidence="9 10">
        <name>Mg(2+)</name>
        <dbReference type="ChEBI" id="CHEBI:18420"/>
    </cofactor>
</comment>
<accession>A0A3N0VKE0</accession>
<keyword evidence="3 9" id="KW-1003">Cell membrane</keyword>
<dbReference type="Gene3D" id="3.40.190.80">
    <property type="match status" value="1"/>
</dbReference>
<dbReference type="EMBL" id="RJVO01000001">
    <property type="protein sequence ID" value="ROH93236.1"/>
    <property type="molecule type" value="Genomic_DNA"/>
</dbReference>
<dbReference type="GO" id="GO:0008441">
    <property type="term" value="F:3'(2'),5'-bisphosphate nucleotidase activity"/>
    <property type="evidence" value="ECO:0007669"/>
    <property type="project" value="UniProtKB-UniRule"/>
</dbReference>
<evidence type="ECO:0000256" key="5">
    <source>
        <dbReference type="ARBA" id="ARBA00022723"/>
    </source>
</evidence>
<proteinExistence type="inferred from homology"/>
<dbReference type="Gene3D" id="3.30.540.10">
    <property type="entry name" value="Fructose-1,6-Bisphosphatase, subunit A, domain 1"/>
    <property type="match status" value="1"/>
</dbReference>
<dbReference type="AlphaFoldDB" id="A0A3N0VKE0"/>
<dbReference type="HAMAP" id="MF_02095">
    <property type="entry name" value="CysQ"/>
    <property type="match status" value="1"/>
</dbReference>
<evidence type="ECO:0000256" key="7">
    <source>
        <dbReference type="ARBA" id="ARBA00022842"/>
    </source>
</evidence>